<sequence>MAKSFDTLRNGMTPKARDAAEAEAESMIKQADVSKMEHRTDAHDPVEEASSQFRLSMSADELMKLLRGNDFRRRGNGAIKGKIEMAEDFDQTSEEVIESFYGTDPNDLTKKGKQ</sequence>
<feature type="compositionally biased region" description="Basic and acidic residues" evidence="1">
    <location>
        <begin position="32"/>
        <end position="46"/>
    </location>
</feature>
<dbReference type="RefSeq" id="WP_262598709.1">
    <property type="nucleotide sequence ID" value="NZ_CP103300.1"/>
</dbReference>
<gene>
    <name evidence="2" type="ORF">NX720_00320</name>
</gene>
<proteinExistence type="predicted"/>
<name>A0ABY6GWQ4_9GAMM</name>
<keyword evidence="3" id="KW-1185">Reference proteome</keyword>
<accession>A0ABY6GWQ4</accession>
<evidence type="ECO:0000313" key="3">
    <source>
        <dbReference type="Proteomes" id="UP001163255"/>
    </source>
</evidence>
<protein>
    <submittedName>
        <fullName evidence="2">Uncharacterized protein</fullName>
    </submittedName>
</protein>
<evidence type="ECO:0000313" key="2">
    <source>
        <dbReference type="EMBL" id="UYM16414.1"/>
    </source>
</evidence>
<dbReference type="Proteomes" id="UP001163255">
    <property type="component" value="Chromosome"/>
</dbReference>
<reference evidence="2" key="1">
    <citation type="submission" date="2022-10" db="EMBL/GenBank/DDBJ databases">
        <title>Completed Genome Sequence of two octocoral isolated bacterium, Endozoicomonas euniceicola EF212T and Endozoicomonas gorgoniicola PS125T.</title>
        <authorList>
            <person name="Chiou Y.-J."/>
            <person name="Chen Y.-H."/>
        </authorList>
    </citation>
    <scope>NUCLEOTIDE SEQUENCE</scope>
    <source>
        <strain evidence="2">EF212</strain>
    </source>
</reference>
<organism evidence="2 3">
    <name type="scientific">Endozoicomonas euniceicola</name>
    <dbReference type="NCBI Taxonomy" id="1234143"/>
    <lineage>
        <taxon>Bacteria</taxon>
        <taxon>Pseudomonadati</taxon>
        <taxon>Pseudomonadota</taxon>
        <taxon>Gammaproteobacteria</taxon>
        <taxon>Oceanospirillales</taxon>
        <taxon>Endozoicomonadaceae</taxon>
        <taxon>Endozoicomonas</taxon>
    </lineage>
</organism>
<dbReference type="EMBL" id="CP103300">
    <property type="protein sequence ID" value="UYM16414.1"/>
    <property type="molecule type" value="Genomic_DNA"/>
</dbReference>
<evidence type="ECO:0000256" key="1">
    <source>
        <dbReference type="SAM" id="MobiDB-lite"/>
    </source>
</evidence>
<feature type="region of interest" description="Disordered" evidence="1">
    <location>
        <begin position="1"/>
        <end position="50"/>
    </location>
</feature>